<feature type="transmembrane region" description="Helical" evidence="1">
    <location>
        <begin position="146"/>
        <end position="165"/>
    </location>
</feature>
<proteinExistence type="predicted"/>
<evidence type="ECO:0000313" key="3">
    <source>
        <dbReference type="Proteomes" id="UP000053326"/>
    </source>
</evidence>
<accession>A0A101FFJ9</accession>
<reference evidence="3" key="1">
    <citation type="journal article" date="2015" name="MBio">
        <title>Genome-Resolved Metagenomic Analysis Reveals Roles for Candidate Phyla and Other Microbial Community Members in Biogeochemical Transformations in Oil Reservoirs.</title>
        <authorList>
            <person name="Hu P."/>
            <person name="Tom L."/>
            <person name="Singh A."/>
            <person name="Thomas B.C."/>
            <person name="Baker B.J."/>
            <person name="Piceno Y.M."/>
            <person name="Andersen G.L."/>
            <person name="Banfield J.F."/>
        </authorList>
    </citation>
    <scope>NUCLEOTIDE SEQUENCE [LARGE SCALE GENOMIC DNA]</scope>
</reference>
<keyword evidence="1" id="KW-0812">Transmembrane</keyword>
<evidence type="ECO:0000256" key="1">
    <source>
        <dbReference type="SAM" id="Phobius"/>
    </source>
</evidence>
<evidence type="ECO:0000313" key="2">
    <source>
        <dbReference type="EMBL" id="KUK36109.1"/>
    </source>
</evidence>
<gene>
    <name evidence="2" type="ORF">XD66_1185</name>
</gene>
<dbReference type="EMBL" id="LGFO01000162">
    <property type="protein sequence ID" value="KUK36109.1"/>
    <property type="molecule type" value="Genomic_DNA"/>
</dbReference>
<keyword evidence="1" id="KW-0472">Membrane</keyword>
<sequence>MVQYWYRRVVAAAVMVSLLVVQSFLGISQAMASPSAGLAWGPVTVGNLQFKVSNVHYGYAGPKVGNTDHFNIYVDRKDSRGRYTIPVANYHVSTSNRGNSWCVYVWDSVSGKTILDACSNDPMTLAQQAASAIKSSLKTLLSNADWIATTAIIGVLTLVIIDLIVPGDPIPIIPFSVQKTSVSPLSDSLTLFNGE</sequence>
<comment type="caution">
    <text evidence="2">The sequence shown here is derived from an EMBL/GenBank/DDBJ whole genome shotgun (WGS) entry which is preliminary data.</text>
</comment>
<organism evidence="2 3">
    <name type="scientific">Thermacetogenium phaeum</name>
    <dbReference type="NCBI Taxonomy" id="85874"/>
    <lineage>
        <taxon>Bacteria</taxon>
        <taxon>Bacillati</taxon>
        <taxon>Bacillota</taxon>
        <taxon>Clostridia</taxon>
        <taxon>Thermoanaerobacterales</taxon>
        <taxon>Thermoanaerobacteraceae</taxon>
        <taxon>Thermacetogenium</taxon>
    </lineage>
</organism>
<dbReference type="Proteomes" id="UP000053326">
    <property type="component" value="Unassembled WGS sequence"/>
</dbReference>
<dbReference type="AlphaFoldDB" id="A0A101FFJ9"/>
<keyword evidence="1" id="KW-1133">Transmembrane helix</keyword>
<name>A0A101FFJ9_9THEO</name>
<protein>
    <submittedName>
        <fullName evidence="2">Uncharacterized protein</fullName>
    </submittedName>
</protein>